<proteinExistence type="inferred from homology"/>
<keyword evidence="1" id="KW-0233">DNA recombination</keyword>
<name>A0AAU9UTH6_EUPED</name>
<protein>
    <recommendedName>
        <fullName evidence="1">ATP-dependent DNA helicase</fullName>
        <ecNumber evidence="1">5.6.2.3</ecNumber>
    </recommendedName>
</protein>
<evidence type="ECO:0000259" key="2">
    <source>
        <dbReference type="Pfam" id="PF05970"/>
    </source>
</evidence>
<comment type="caution">
    <text evidence="3">The sequence shown here is derived from an EMBL/GenBank/DDBJ whole genome shotgun (WGS) entry which is preliminary data.</text>
</comment>
<organism evidence="3 4">
    <name type="scientific">Euphydryas editha</name>
    <name type="common">Edith's checkerspot</name>
    <dbReference type="NCBI Taxonomy" id="104508"/>
    <lineage>
        <taxon>Eukaryota</taxon>
        <taxon>Metazoa</taxon>
        <taxon>Ecdysozoa</taxon>
        <taxon>Arthropoda</taxon>
        <taxon>Hexapoda</taxon>
        <taxon>Insecta</taxon>
        <taxon>Pterygota</taxon>
        <taxon>Neoptera</taxon>
        <taxon>Endopterygota</taxon>
        <taxon>Lepidoptera</taxon>
        <taxon>Glossata</taxon>
        <taxon>Ditrysia</taxon>
        <taxon>Papilionoidea</taxon>
        <taxon>Nymphalidae</taxon>
        <taxon>Nymphalinae</taxon>
        <taxon>Euphydryas</taxon>
    </lineage>
</organism>
<keyword evidence="1" id="KW-0547">Nucleotide-binding</keyword>
<comment type="cofactor">
    <cofactor evidence="1">
        <name>Mg(2+)</name>
        <dbReference type="ChEBI" id="CHEBI:18420"/>
    </cofactor>
</comment>
<dbReference type="PANTHER" id="PTHR47642">
    <property type="entry name" value="ATP-DEPENDENT DNA HELICASE"/>
    <property type="match status" value="1"/>
</dbReference>
<evidence type="ECO:0000313" key="4">
    <source>
        <dbReference type="Proteomes" id="UP001153954"/>
    </source>
</evidence>
<dbReference type="GO" id="GO:0005524">
    <property type="term" value="F:ATP binding"/>
    <property type="evidence" value="ECO:0007669"/>
    <property type="project" value="UniProtKB-KW"/>
</dbReference>
<dbReference type="GO" id="GO:0006310">
    <property type="term" value="P:DNA recombination"/>
    <property type="evidence" value="ECO:0007669"/>
    <property type="project" value="UniProtKB-KW"/>
</dbReference>
<dbReference type="AlphaFoldDB" id="A0AAU9UTH6"/>
<dbReference type="GO" id="GO:0043139">
    <property type="term" value="F:5'-3' DNA helicase activity"/>
    <property type="evidence" value="ECO:0007669"/>
    <property type="project" value="UniProtKB-EC"/>
</dbReference>
<dbReference type="GO" id="GO:0000723">
    <property type="term" value="P:telomere maintenance"/>
    <property type="evidence" value="ECO:0007669"/>
    <property type="project" value="InterPro"/>
</dbReference>
<dbReference type="Gene3D" id="3.40.50.300">
    <property type="entry name" value="P-loop containing nucleotide triphosphate hydrolases"/>
    <property type="match status" value="1"/>
</dbReference>
<dbReference type="InterPro" id="IPR010285">
    <property type="entry name" value="DNA_helicase_pif1-like_DEAD"/>
</dbReference>
<keyword evidence="1" id="KW-0227">DNA damage</keyword>
<keyword evidence="1" id="KW-0234">DNA repair</keyword>
<dbReference type="EMBL" id="CAKOGL010000023">
    <property type="protein sequence ID" value="CAH2101196.1"/>
    <property type="molecule type" value="Genomic_DNA"/>
</dbReference>
<evidence type="ECO:0000313" key="3">
    <source>
        <dbReference type="EMBL" id="CAH2101196.1"/>
    </source>
</evidence>
<comment type="similarity">
    <text evidence="1">Belongs to the helicase family.</text>
</comment>
<keyword evidence="1" id="KW-0378">Hydrolase</keyword>
<accession>A0AAU9UTH6</accession>
<dbReference type="GO" id="GO:0006281">
    <property type="term" value="P:DNA repair"/>
    <property type="evidence" value="ECO:0007669"/>
    <property type="project" value="UniProtKB-KW"/>
</dbReference>
<dbReference type="SUPFAM" id="SSF52540">
    <property type="entry name" value="P-loop containing nucleoside triphosphate hydrolases"/>
    <property type="match status" value="1"/>
</dbReference>
<reference evidence="3" key="1">
    <citation type="submission" date="2022-03" db="EMBL/GenBank/DDBJ databases">
        <authorList>
            <person name="Tunstrom K."/>
        </authorList>
    </citation>
    <scope>NUCLEOTIDE SEQUENCE</scope>
</reference>
<feature type="domain" description="DNA helicase Pif1-like DEAD-box helicase" evidence="2">
    <location>
        <begin position="13"/>
        <end position="161"/>
    </location>
</feature>
<dbReference type="InterPro" id="IPR027417">
    <property type="entry name" value="P-loop_NTPase"/>
</dbReference>
<keyword evidence="4" id="KW-1185">Reference proteome</keyword>
<keyword evidence="1" id="KW-0347">Helicase</keyword>
<keyword evidence="1" id="KW-0067">ATP-binding</keyword>
<sequence length="259" mass="30116">MPDDVFFDGIRKLNIQQKDLMKRVTDSIKNYLQTGENYQPLLLFITGEAESGKSFLLKLIVEHVRRCYSPTVDPLLQPTFVEVASLTGVAAKQIGGRTLHSHLHSVFLLPIEKGNTVTFRKMTGERLEKDRRRWRHIQWLIIDEISMVSYQSFRQTHMRLQEYKNNNLIIMQLPPVKGNWCFEQPPWLSGHLWHQFSFCELTMCAKDPSDTEFVYLLNKLRFGELTAPQLQILYEKRRVALTGDFADGAAVRIFPTESN</sequence>
<dbReference type="Proteomes" id="UP001153954">
    <property type="component" value="Unassembled WGS sequence"/>
</dbReference>
<dbReference type="Pfam" id="PF05970">
    <property type="entry name" value="PIF1"/>
    <property type="match status" value="1"/>
</dbReference>
<dbReference type="InterPro" id="IPR051055">
    <property type="entry name" value="PIF1_helicase"/>
</dbReference>
<dbReference type="EC" id="5.6.2.3" evidence="1"/>
<gene>
    <name evidence="3" type="ORF">EEDITHA_LOCUS15978</name>
</gene>
<comment type="catalytic activity">
    <reaction evidence="1">
        <text>ATP + H2O = ADP + phosphate + H(+)</text>
        <dbReference type="Rhea" id="RHEA:13065"/>
        <dbReference type="ChEBI" id="CHEBI:15377"/>
        <dbReference type="ChEBI" id="CHEBI:15378"/>
        <dbReference type="ChEBI" id="CHEBI:30616"/>
        <dbReference type="ChEBI" id="CHEBI:43474"/>
        <dbReference type="ChEBI" id="CHEBI:456216"/>
        <dbReference type="EC" id="5.6.2.3"/>
    </reaction>
</comment>
<evidence type="ECO:0000256" key="1">
    <source>
        <dbReference type="RuleBase" id="RU363044"/>
    </source>
</evidence>
<dbReference type="GO" id="GO:0016787">
    <property type="term" value="F:hydrolase activity"/>
    <property type="evidence" value="ECO:0007669"/>
    <property type="project" value="UniProtKB-KW"/>
</dbReference>